<feature type="transmembrane region" description="Helical" evidence="1">
    <location>
        <begin position="170"/>
        <end position="192"/>
    </location>
</feature>
<dbReference type="KEGG" id="abas:ACPOL_4749"/>
<dbReference type="PANTHER" id="PTHR23028">
    <property type="entry name" value="ACETYLTRANSFERASE"/>
    <property type="match status" value="1"/>
</dbReference>
<feature type="domain" description="Acyltransferase 3" evidence="2">
    <location>
        <begin position="4"/>
        <end position="222"/>
    </location>
</feature>
<dbReference type="InterPro" id="IPR050879">
    <property type="entry name" value="Acyltransferase_3"/>
</dbReference>
<feature type="transmembrane region" description="Helical" evidence="1">
    <location>
        <begin position="143"/>
        <end position="163"/>
    </location>
</feature>
<organism evidence="3 4">
    <name type="scientific">Acidisarcina polymorpha</name>
    <dbReference type="NCBI Taxonomy" id="2211140"/>
    <lineage>
        <taxon>Bacteria</taxon>
        <taxon>Pseudomonadati</taxon>
        <taxon>Acidobacteriota</taxon>
        <taxon>Terriglobia</taxon>
        <taxon>Terriglobales</taxon>
        <taxon>Acidobacteriaceae</taxon>
        <taxon>Acidisarcina</taxon>
    </lineage>
</organism>
<dbReference type="OrthoDB" id="9796461at2"/>
<dbReference type="GO" id="GO:0016747">
    <property type="term" value="F:acyltransferase activity, transferring groups other than amino-acyl groups"/>
    <property type="evidence" value="ECO:0007669"/>
    <property type="project" value="InterPro"/>
</dbReference>
<accession>A0A2Z5G5F3</accession>
<dbReference type="Pfam" id="PF01757">
    <property type="entry name" value="Acyl_transf_3"/>
    <property type="match status" value="1"/>
</dbReference>
<feature type="transmembrane region" description="Helical" evidence="1">
    <location>
        <begin position="42"/>
        <end position="65"/>
    </location>
</feature>
<gene>
    <name evidence="3" type="ORF">ACPOL_4749</name>
</gene>
<name>A0A2Z5G5F3_9BACT</name>
<keyword evidence="1" id="KW-1133">Transmembrane helix</keyword>
<keyword evidence="1" id="KW-0472">Membrane</keyword>
<sequence length="256" mass="28357">MTSIRFFLAFQVAVRHTIGTFMPGVDPTAASGTLRGFLWRQIVAPSFAGSFFFLLSGYVLALVYLRDGQDVAKGRFFAARFARVYPLYLVTLLWDIPGLLADRVARLGWAAALGKTAATFTAHLVMLQAWYPTRLSGLDAPNWSLSAETFFYLCFPVLGVALWRLSGTQIWIAAICLYGGGQIAVWLVQPHLQTEMVMYRPVLHLSTFALGVLLARWRALRAERSEVEPVREWQANAVRRLACRSAAGEPVSGALA</sequence>
<feature type="transmembrane region" description="Helical" evidence="1">
    <location>
        <begin position="107"/>
        <end position="131"/>
    </location>
</feature>
<keyword evidence="4" id="KW-1185">Reference proteome</keyword>
<dbReference type="GO" id="GO:0009103">
    <property type="term" value="P:lipopolysaccharide biosynthetic process"/>
    <property type="evidence" value="ECO:0007669"/>
    <property type="project" value="TreeGrafter"/>
</dbReference>
<feature type="transmembrane region" description="Helical" evidence="1">
    <location>
        <begin position="198"/>
        <end position="215"/>
    </location>
</feature>
<dbReference type="PANTHER" id="PTHR23028:SF53">
    <property type="entry name" value="ACYL_TRANSF_3 DOMAIN-CONTAINING PROTEIN"/>
    <property type="match status" value="1"/>
</dbReference>
<evidence type="ECO:0000256" key="1">
    <source>
        <dbReference type="SAM" id="Phobius"/>
    </source>
</evidence>
<dbReference type="EMBL" id="CP030840">
    <property type="protein sequence ID" value="AXC14017.1"/>
    <property type="molecule type" value="Genomic_DNA"/>
</dbReference>
<evidence type="ECO:0000259" key="2">
    <source>
        <dbReference type="Pfam" id="PF01757"/>
    </source>
</evidence>
<dbReference type="GO" id="GO:0016020">
    <property type="term" value="C:membrane"/>
    <property type="evidence" value="ECO:0007669"/>
    <property type="project" value="TreeGrafter"/>
</dbReference>
<dbReference type="AlphaFoldDB" id="A0A2Z5G5F3"/>
<dbReference type="RefSeq" id="WP_114208886.1">
    <property type="nucleotide sequence ID" value="NZ_CP030840.1"/>
</dbReference>
<keyword evidence="3" id="KW-0012">Acyltransferase</keyword>
<keyword evidence="3" id="KW-0808">Transferase</keyword>
<evidence type="ECO:0000313" key="4">
    <source>
        <dbReference type="Proteomes" id="UP000253606"/>
    </source>
</evidence>
<protein>
    <submittedName>
        <fullName evidence="3">Acyltransferase</fullName>
    </submittedName>
</protein>
<reference evidence="3 4" key="1">
    <citation type="journal article" date="2018" name="Front. Microbiol.">
        <title>Hydrolytic Capabilities as a Key to Environmental Success: Chitinolytic and Cellulolytic Acidobacteria From Acidic Sub-arctic Soils and Boreal Peatlands.</title>
        <authorList>
            <person name="Belova S.E."/>
            <person name="Ravin N.V."/>
            <person name="Pankratov T.A."/>
            <person name="Rakitin A.L."/>
            <person name="Ivanova A.A."/>
            <person name="Beletsky A.V."/>
            <person name="Mardanov A.V."/>
            <person name="Sinninghe Damste J.S."/>
            <person name="Dedysh S.N."/>
        </authorList>
    </citation>
    <scope>NUCLEOTIDE SEQUENCE [LARGE SCALE GENOMIC DNA]</scope>
    <source>
        <strain evidence="3 4">SBC82</strain>
    </source>
</reference>
<dbReference type="Proteomes" id="UP000253606">
    <property type="component" value="Chromosome"/>
</dbReference>
<dbReference type="InterPro" id="IPR002656">
    <property type="entry name" value="Acyl_transf_3_dom"/>
</dbReference>
<proteinExistence type="predicted"/>
<evidence type="ECO:0000313" key="3">
    <source>
        <dbReference type="EMBL" id="AXC14017.1"/>
    </source>
</evidence>
<keyword evidence="1" id="KW-0812">Transmembrane</keyword>